<keyword evidence="1" id="KW-0472">Membrane</keyword>
<proteinExistence type="predicted"/>
<reference evidence="2" key="1">
    <citation type="submission" date="2018-10" db="EMBL/GenBank/DDBJ databases">
        <title>Hidden diversity of soil giant viruses.</title>
        <authorList>
            <person name="Schulz F."/>
            <person name="Alteio L."/>
            <person name="Goudeau D."/>
            <person name="Ryan E.M."/>
            <person name="Malmstrom R.R."/>
            <person name="Blanchard J."/>
            <person name="Woyke T."/>
        </authorList>
    </citation>
    <scope>NUCLEOTIDE SEQUENCE</scope>
    <source>
        <strain evidence="2">FNV1</strain>
    </source>
</reference>
<accession>A0A3G4ZZ94</accession>
<feature type="transmembrane region" description="Helical" evidence="1">
    <location>
        <begin position="59"/>
        <end position="75"/>
    </location>
</feature>
<keyword evidence="1" id="KW-1133">Transmembrane helix</keyword>
<organism evidence="2">
    <name type="scientific">Faunusvirus sp</name>
    <dbReference type="NCBI Taxonomy" id="2487766"/>
    <lineage>
        <taxon>Viruses</taxon>
        <taxon>Varidnaviria</taxon>
        <taxon>Bamfordvirae</taxon>
        <taxon>Nucleocytoviricota</taxon>
        <taxon>Megaviricetes</taxon>
        <taxon>Imitervirales</taxon>
        <taxon>Mimiviridae</taxon>
    </lineage>
</organism>
<evidence type="ECO:0000256" key="1">
    <source>
        <dbReference type="SAM" id="Phobius"/>
    </source>
</evidence>
<evidence type="ECO:0000313" key="2">
    <source>
        <dbReference type="EMBL" id="AYV79624.1"/>
    </source>
</evidence>
<dbReference type="EMBL" id="MK072161">
    <property type="protein sequence ID" value="AYV79624.1"/>
    <property type="molecule type" value="Genomic_DNA"/>
</dbReference>
<name>A0A3G4ZZ94_9VIRU</name>
<keyword evidence="1" id="KW-0812">Transmembrane</keyword>
<sequence>MSEIHTVNEHFDNGHDEHIRRPDNYRPSYNYYNPWWDFRYRQPITIDVKTRKYGRQDDIWRAAIFGGIVIVILLKK</sequence>
<protein>
    <submittedName>
        <fullName evidence="2">Uncharacterized protein</fullName>
    </submittedName>
</protein>
<gene>
    <name evidence="2" type="ORF">Faunusvirus30_3</name>
</gene>